<dbReference type="PANTHER" id="PTHR48070">
    <property type="entry name" value="ESTERASE OVCA2"/>
    <property type="match status" value="1"/>
</dbReference>
<dbReference type="EMBL" id="ML732358">
    <property type="protein sequence ID" value="KAB8069067.1"/>
    <property type="molecule type" value="Genomic_DNA"/>
</dbReference>
<dbReference type="GO" id="GO:0005634">
    <property type="term" value="C:nucleus"/>
    <property type="evidence" value="ECO:0007669"/>
    <property type="project" value="TreeGrafter"/>
</dbReference>
<dbReference type="GO" id="GO:0019748">
    <property type="term" value="P:secondary metabolic process"/>
    <property type="evidence" value="ECO:0007669"/>
    <property type="project" value="TreeGrafter"/>
</dbReference>
<dbReference type="GO" id="GO:0005737">
    <property type="term" value="C:cytoplasm"/>
    <property type="evidence" value="ECO:0007669"/>
    <property type="project" value="TreeGrafter"/>
</dbReference>
<name>A0A5N5WMY9_9EURO</name>
<gene>
    <name evidence="4" type="ORF">BDV29DRAFT_198963</name>
</gene>
<feature type="domain" description="Serine hydrolase" evidence="3">
    <location>
        <begin position="1"/>
        <end position="133"/>
    </location>
</feature>
<dbReference type="Pfam" id="PF03959">
    <property type="entry name" value="FSH1"/>
    <property type="match status" value="2"/>
</dbReference>
<dbReference type="SUPFAM" id="SSF53474">
    <property type="entry name" value="alpha/beta-Hydrolases"/>
    <property type="match status" value="1"/>
</dbReference>
<evidence type="ECO:0000256" key="2">
    <source>
        <dbReference type="SAM" id="MobiDB-lite"/>
    </source>
</evidence>
<dbReference type="OrthoDB" id="414698at2759"/>
<protein>
    <submittedName>
        <fullName evidence="4">Serine hydrolase-domain-containing protein</fullName>
    </submittedName>
</protein>
<accession>A0A5N5WMY9</accession>
<sequence>MKILCLHAWGTSAEIFEKQMSVICNLIGETHNYVYIDGPIPCGPAKGLPAITKGPFYNWYDGLSSAKVKVAHEIVSEIIEDEGPFDGVIGFSQGASLALSILYHHEINHPNQPPPFRFAVFFCAVLSISPDHQFNANVISKYSRYYKSLVEGDDSNGSQEEKEDEGNSVTEFSVQGKSSSKFKVSVPNHRGMLLLPGQKKALANDIIGLVRQLAESGVDHDDTGMKQWNTRGGEEGFPRVYHPLVNKQRISIPTVHAIGRSDPLRRHGALQARLCNKNLTRVIEFHGNHKVPRNVNDLQEVAFAVEWAIRMAQLG</sequence>
<dbReference type="PANTHER" id="PTHR48070:SF4">
    <property type="entry name" value="ESTERASE ALNB"/>
    <property type="match status" value="1"/>
</dbReference>
<organism evidence="4 5">
    <name type="scientific">Aspergillus leporis</name>
    <dbReference type="NCBI Taxonomy" id="41062"/>
    <lineage>
        <taxon>Eukaryota</taxon>
        <taxon>Fungi</taxon>
        <taxon>Dikarya</taxon>
        <taxon>Ascomycota</taxon>
        <taxon>Pezizomycotina</taxon>
        <taxon>Eurotiomycetes</taxon>
        <taxon>Eurotiomycetidae</taxon>
        <taxon>Eurotiales</taxon>
        <taxon>Aspergillaceae</taxon>
        <taxon>Aspergillus</taxon>
        <taxon>Aspergillus subgen. Circumdati</taxon>
    </lineage>
</organism>
<evidence type="ECO:0000256" key="1">
    <source>
        <dbReference type="ARBA" id="ARBA00022801"/>
    </source>
</evidence>
<evidence type="ECO:0000313" key="5">
    <source>
        <dbReference type="Proteomes" id="UP000326565"/>
    </source>
</evidence>
<dbReference type="InterPro" id="IPR050593">
    <property type="entry name" value="LovG"/>
</dbReference>
<dbReference type="Gene3D" id="3.40.50.1820">
    <property type="entry name" value="alpha/beta hydrolase"/>
    <property type="match status" value="1"/>
</dbReference>
<reference evidence="4 5" key="1">
    <citation type="submission" date="2019-04" db="EMBL/GenBank/DDBJ databases">
        <title>Friends and foes A comparative genomics study of 23 Aspergillus species from section Flavi.</title>
        <authorList>
            <consortium name="DOE Joint Genome Institute"/>
            <person name="Kjaerbolling I."/>
            <person name="Vesth T."/>
            <person name="Frisvad J.C."/>
            <person name="Nybo J.L."/>
            <person name="Theobald S."/>
            <person name="Kildgaard S."/>
            <person name="Isbrandt T."/>
            <person name="Kuo A."/>
            <person name="Sato A."/>
            <person name="Lyhne E.K."/>
            <person name="Kogle M.E."/>
            <person name="Wiebenga A."/>
            <person name="Kun R.S."/>
            <person name="Lubbers R.J."/>
            <person name="Makela M.R."/>
            <person name="Barry K."/>
            <person name="Chovatia M."/>
            <person name="Clum A."/>
            <person name="Daum C."/>
            <person name="Haridas S."/>
            <person name="He G."/>
            <person name="LaButti K."/>
            <person name="Lipzen A."/>
            <person name="Mondo S."/>
            <person name="Riley R."/>
            <person name="Salamov A."/>
            <person name="Simmons B.A."/>
            <person name="Magnuson J.K."/>
            <person name="Henrissat B."/>
            <person name="Mortensen U.H."/>
            <person name="Larsen T.O."/>
            <person name="Devries R.P."/>
            <person name="Grigoriev I.V."/>
            <person name="Machida M."/>
            <person name="Baker S.E."/>
            <person name="Andersen M.R."/>
        </authorList>
    </citation>
    <scope>NUCLEOTIDE SEQUENCE [LARGE SCALE GENOMIC DNA]</scope>
    <source>
        <strain evidence="4 5">CBS 151.66</strain>
    </source>
</reference>
<dbReference type="Proteomes" id="UP000326565">
    <property type="component" value="Unassembled WGS sequence"/>
</dbReference>
<keyword evidence="5" id="KW-1185">Reference proteome</keyword>
<evidence type="ECO:0000259" key="3">
    <source>
        <dbReference type="Pfam" id="PF03959"/>
    </source>
</evidence>
<evidence type="ECO:0000313" key="4">
    <source>
        <dbReference type="EMBL" id="KAB8069067.1"/>
    </source>
</evidence>
<dbReference type="InterPro" id="IPR029058">
    <property type="entry name" value="AB_hydrolase_fold"/>
</dbReference>
<feature type="region of interest" description="Disordered" evidence="2">
    <location>
        <begin position="152"/>
        <end position="174"/>
    </location>
</feature>
<feature type="domain" description="Serine hydrolase" evidence="3">
    <location>
        <begin position="240"/>
        <end position="299"/>
    </location>
</feature>
<dbReference type="AlphaFoldDB" id="A0A5N5WMY9"/>
<proteinExistence type="predicted"/>
<dbReference type="GO" id="GO:0016787">
    <property type="term" value="F:hydrolase activity"/>
    <property type="evidence" value="ECO:0007669"/>
    <property type="project" value="UniProtKB-KW"/>
</dbReference>
<dbReference type="InterPro" id="IPR005645">
    <property type="entry name" value="FSH-like_dom"/>
</dbReference>
<keyword evidence="1 4" id="KW-0378">Hydrolase</keyword>